<gene>
    <name evidence="2" type="ORF">CHU93_01150</name>
</gene>
<dbReference type="Pfam" id="PF03819">
    <property type="entry name" value="MazG"/>
    <property type="match status" value="1"/>
</dbReference>
<dbReference type="GO" id="GO:0046047">
    <property type="term" value="P:TTP catabolic process"/>
    <property type="evidence" value="ECO:0007669"/>
    <property type="project" value="TreeGrafter"/>
</dbReference>
<proteinExistence type="predicted"/>
<name>A0A255Z4F6_9SPHN</name>
<reference evidence="2 3" key="1">
    <citation type="submission" date="2017-07" db="EMBL/GenBank/DDBJ databases">
        <title>Sandarakinorhabdus cyanobacteriorum sp. nov., a novel bacterium isolated from cyanobacterial aggregates in a eutrophic lake.</title>
        <authorList>
            <person name="Cai H."/>
        </authorList>
    </citation>
    <scope>NUCLEOTIDE SEQUENCE [LARGE SCALE GENOMIC DNA]</scope>
    <source>
        <strain evidence="2 3">TH057</strain>
    </source>
</reference>
<evidence type="ECO:0000259" key="1">
    <source>
        <dbReference type="Pfam" id="PF03819"/>
    </source>
</evidence>
<dbReference type="GO" id="GO:0046081">
    <property type="term" value="P:dUTP catabolic process"/>
    <property type="evidence" value="ECO:0007669"/>
    <property type="project" value="TreeGrafter"/>
</dbReference>
<dbReference type="GO" id="GO:0046052">
    <property type="term" value="P:UTP catabolic process"/>
    <property type="evidence" value="ECO:0007669"/>
    <property type="project" value="TreeGrafter"/>
</dbReference>
<dbReference type="RefSeq" id="WP_094472386.1">
    <property type="nucleotide sequence ID" value="NZ_NOXT01000048.1"/>
</dbReference>
<dbReference type="InterPro" id="IPR004518">
    <property type="entry name" value="MazG-like_dom"/>
</dbReference>
<dbReference type="PANTHER" id="PTHR30522:SF0">
    <property type="entry name" value="NUCLEOSIDE TRIPHOSPHATE PYROPHOSPHOHYDROLASE"/>
    <property type="match status" value="1"/>
</dbReference>
<keyword evidence="3" id="KW-1185">Reference proteome</keyword>
<dbReference type="InterPro" id="IPR011551">
    <property type="entry name" value="NTP_PyrPHydrolase_MazG"/>
</dbReference>
<dbReference type="GO" id="GO:0046061">
    <property type="term" value="P:dATP catabolic process"/>
    <property type="evidence" value="ECO:0007669"/>
    <property type="project" value="TreeGrafter"/>
</dbReference>
<feature type="domain" description="NTP pyrophosphohydrolase MazG-like" evidence="1">
    <location>
        <begin position="31"/>
        <end position="104"/>
    </location>
</feature>
<dbReference type="FunFam" id="1.10.287.1080:FF:000001">
    <property type="entry name" value="Nucleoside triphosphate pyrophosphohydrolase"/>
    <property type="match status" value="1"/>
</dbReference>
<sequence>MTSPALSLYRLANIMARLRHPEQGCPWDLAQDFDTIAPYTIEEAYEVAEAIAARDMAELKKELGDLLFQVVFHSRMAEEAGHFALADVVASLCEKMERRHPHIFGDGTRAADAGAQKAEWERIKAEERAAAGAPERPVSALDGVARALPALMRAEKLQARAARVGFEWHDVAGVRAKLDEELAEFDAAETDAHRAEEMGDVLFVIANLARRHGIDPEAALRAGNAKFERRFRAMEALAGPAFATLPLERQEEYWQQVKAAERR</sequence>
<comment type="caution">
    <text evidence="2">The sequence shown here is derived from an EMBL/GenBank/DDBJ whole genome shotgun (WGS) entry which is preliminary data.</text>
</comment>
<dbReference type="Gene3D" id="1.10.287.1080">
    <property type="entry name" value="MazG-like"/>
    <property type="match status" value="2"/>
</dbReference>
<keyword evidence="2" id="KW-0378">Hydrolase</keyword>
<evidence type="ECO:0000313" key="3">
    <source>
        <dbReference type="Proteomes" id="UP000216991"/>
    </source>
</evidence>
<dbReference type="NCBIfam" id="TIGR00444">
    <property type="entry name" value="mazG"/>
    <property type="match status" value="1"/>
</dbReference>
<dbReference type="GO" id="GO:0006203">
    <property type="term" value="P:dGTP catabolic process"/>
    <property type="evidence" value="ECO:0007669"/>
    <property type="project" value="TreeGrafter"/>
</dbReference>
<dbReference type="GO" id="GO:0047429">
    <property type="term" value="F:nucleoside triphosphate diphosphatase activity"/>
    <property type="evidence" value="ECO:0007669"/>
    <property type="project" value="InterPro"/>
</dbReference>
<dbReference type="CDD" id="cd11529">
    <property type="entry name" value="NTP-PPase_MazG_Cterm"/>
    <property type="match status" value="1"/>
</dbReference>
<dbReference type="NCBIfam" id="NF007113">
    <property type="entry name" value="PRK09562.1"/>
    <property type="match status" value="1"/>
</dbReference>
<organism evidence="2 3">
    <name type="scientific">Sandarakinorhabdus cyanobacteriorum</name>
    <dbReference type="NCBI Taxonomy" id="1981098"/>
    <lineage>
        <taxon>Bacteria</taxon>
        <taxon>Pseudomonadati</taxon>
        <taxon>Pseudomonadota</taxon>
        <taxon>Alphaproteobacteria</taxon>
        <taxon>Sphingomonadales</taxon>
        <taxon>Sphingosinicellaceae</taxon>
        <taxon>Sandarakinorhabdus</taxon>
    </lineage>
</organism>
<dbReference type="CDD" id="cd11528">
    <property type="entry name" value="NTP-PPase_MazG_Nterm"/>
    <property type="match status" value="1"/>
</dbReference>
<dbReference type="InterPro" id="IPR021130">
    <property type="entry name" value="PRib-ATP_PPHydrolase-like"/>
</dbReference>
<dbReference type="SUPFAM" id="SSF101386">
    <property type="entry name" value="all-alpha NTP pyrophosphatases"/>
    <property type="match status" value="2"/>
</dbReference>
<dbReference type="GO" id="GO:0046076">
    <property type="term" value="P:dTTP catabolic process"/>
    <property type="evidence" value="ECO:0007669"/>
    <property type="project" value="TreeGrafter"/>
</dbReference>
<dbReference type="InterPro" id="IPR048015">
    <property type="entry name" value="NTP-PPase_MazG-like_N"/>
</dbReference>
<dbReference type="Pfam" id="PF01503">
    <property type="entry name" value="PRA-PH"/>
    <property type="match status" value="1"/>
</dbReference>
<dbReference type="Proteomes" id="UP000216991">
    <property type="component" value="Unassembled WGS sequence"/>
</dbReference>
<dbReference type="OrthoDB" id="9808939at2"/>
<dbReference type="AlphaFoldDB" id="A0A255Z4F6"/>
<accession>A0A255Z4F6</accession>
<evidence type="ECO:0000313" key="2">
    <source>
        <dbReference type="EMBL" id="OYQ36311.1"/>
    </source>
</evidence>
<dbReference type="GO" id="GO:0006950">
    <property type="term" value="P:response to stress"/>
    <property type="evidence" value="ECO:0007669"/>
    <property type="project" value="UniProtKB-ARBA"/>
</dbReference>
<dbReference type="EMBL" id="NOXT01000048">
    <property type="protein sequence ID" value="OYQ36311.1"/>
    <property type="molecule type" value="Genomic_DNA"/>
</dbReference>
<protein>
    <submittedName>
        <fullName evidence="2">Nucleoside triphosphate pyrophosphohydrolase</fullName>
    </submittedName>
</protein>
<dbReference type="PANTHER" id="PTHR30522">
    <property type="entry name" value="NUCLEOSIDE TRIPHOSPHATE PYROPHOSPHOHYDROLASE"/>
    <property type="match status" value="1"/>
</dbReference>
<dbReference type="InterPro" id="IPR048011">
    <property type="entry name" value="NTP-PPase_MazG-like_C"/>
</dbReference>